<gene>
    <name evidence="1" type="ORF">SMRZ_LOCUS20786</name>
</gene>
<dbReference type="EMBL" id="UZAI01018450">
    <property type="protein sequence ID" value="VDP37138.1"/>
    <property type="molecule type" value="Genomic_DNA"/>
</dbReference>
<accession>A0A183MXL1</accession>
<evidence type="ECO:0000313" key="2">
    <source>
        <dbReference type="Proteomes" id="UP000277204"/>
    </source>
</evidence>
<dbReference type="AlphaFoldDB" id="A0A183MXL1"/>
<name>A0A183MXL1_9TREM</name>
<keyword evidence="2" id="KW-1185">Reference proteome</keyword>
<proteinExistence type="predicted"/>
<organism evidence="1 2">
    <name type="scientific">Schistosoma margrebowiei</name>
    <dbReference type="NCBI Taxonomy" id="48269"/>
    <lineage>
        <taxon>Eukaryota</taxon>
        <taxon>Metazoa</taxon>
        <taxon>Spiralia</taxon>
        <taxon>Lophotrochozoa</taxon>
        <taxon>Platyhelminthes</taxon>
        <taxon>Trematoda</taxon>
        <taxon>Digenea</taxon>
        <taxon>Strigeidida</taxon>
        <taxon>Schistosomatoidea</taxon>
        <taxon>Schistosomatidae</taxon>
        <taxon>Schistosoma</taxon>
    </lineage>
</organism>
<reference evidence="1 2" key="1">
    <citation type="submission" date="2018-11" db="EMBL/GenBank/DDBJ databases">
        <authorList>
            <consortium name="Pathogen Informatics"/>
        </authorList>
    </citation>
    <scope>NUCLEOTIDE SEQUENCE [LARGE SCALE GENOMIC DNA]</scope>
    <source>
        <strain evidence="1 2">Zambia</strain>
    </source>
</reference>
<dbReference type="Proteomes" id="UP000277204">
    <property type="component" value="Unassembled WGS sequence"/>
</dbReference>
<protein>
    <submittedName>
        <fullName evidence="1">Uncharacterized protein</fullName>
    </submittedName>
</protein>
<evidence type="ECO:0000313" key="1">
    <source>
        <dbReference type="EMBL" id="VDP37138.1"/>
    </source>
</evidence>
<sequence length="99" mass="11330">MTNRGPTAWFDSIGNLRTECPSKKNKRLRKNVRVSVCRHLEDSHSEFTVKDVHSDGDYRNSVSHLLSINFGLDERNEGEARMFYDSCSTTFLGSMALEE</sequence>